<dbReference type="AlphaFoldDB" id="A0A6V1VFR8"/>
<feature type="region of interest" description="Disordered" evidence="1">
    <location>
        <begin position="436"/>
        <end position="469"/>
    </location>
</feature>
<organism evidence="2">
    <name type="scientific">Heterosigma akashiwo</name>
    <name type="common">Chromophytic alga</name>
    <name type="synonym">Heterosigma carterae</name>
    <dbReference type="NCBI Taxonomy" id="2829"/>
    <lineage>
        <taxon>Eukaryota</taxon>
        <taxon>Sar</taxon>
        <taxon>Stramenopiles</taxon>
        <taxon>Ochrophyta</taxon>
        <taxon>Raphidophyceae</taxon>
        <taxon>Chattonellales</taxon>
        <taxon>Chattonellaceae</taxon>
        <taxon>Heterosigma</taxon>
    </lineage>
</organism>
<feature type="region of interest" description="Disordered" evidence="1">
    <location>
        <begin position="189"/>
        <end position="210"/>
    </location>
</feature>
<feature type="region of interest" description="Disordered" evidence="1">
    <location>
        <begin position="238"/>
        <end position="408"/>
    </location>
</feature>
<evidence type="ECO:0000313" key="3">
    <source>
        <dbReference type="EMBL" id="CAE0644024.1"/>
    </source>
</evidence>
<protein>
    <recommendedName>
        <fullName evidence="4">C3H1-type domain-containing protein</fullName>
    </recommendedName>
</protein>
<accession>A0A6V1VFR8</accession>
<dbReference type="EMBL" id="HBIU01050624">
    <property type="protein sequence ID" value="CAE0644024.1"/>
    <property type="molecule type" value="Transcribed_RNA"/>
</dbReference>
<proteinExistence type="predicted"/>
<name>A0A6V1VFR8_HETAK</name>
<feature type="compositionally biased region" description="Basic and acidic residues" evidence="1">
    <location>
        <begin position="359"/>
        <end position="374"/>
    </location>
</feature>
<feature type="compositionally biased region" description="Gly residues" evidence="1">
    <location>
        <begin position="261"/>
        <end position="277"/>
    </location>
</feature>
<evidence type="ECO:0000313" key="2">
    <source>
        <dbReference type="EMBL" id="CAE0644020.1"/>
    </source>
</evidence>
<feature type="compositionally biased region" description="Low complexity" evidence="1">
    <location>
        <begin position="251"/>
        <end position="260"/>
    </location>
</feature>
<feature type="compositionally biased region" description="Basic and acidic residues" evidence="1">
    <location>
        <begin position="141"/>
        <end position="153"/>
    </location>
</feature>
<feature type="compositionally biased region" description="Gly residues" evidence="1">
    <location>
        <begin position="320"/>
        <end position="332"/>
    </location>
</feature>
<feature type="compositionally biased region" description="Gly residues" evidence="1">
    <location>
        <begin position="339"/>
        <end position="356"/>
    </location>
</feature>
<dbReference type="EMBL" id="HBIU01050621">
    <property type="protein sequence ID" value="CAE0644020.1"/>
    <property type="molecule type" value="Transcribed_RNA"/>
</dbReference>
<reference evidence="2" key="1">
    <citation type="submission" date="2021-01" db="EMBL/GenBank/DDBJ databases">
        <authorList>
            <person name="Corre E."/>
            <person name="Pelletier E."/>
            <person name="Niang G."/>
            <person name="Scheremetjew M."/>
            <person name="Finn R."/>
            <person name="Kale V."/>
            <person name="Holt S."/>
            <person name="Cochrane G."/>
            <person name="Meng A."/>
            <person name="Brown T."/>
            <person name="Cohen L."/>
        </authorList>
    </citation>
    <scope>NUCLEOTIDE SEQUENCE</scope>
    <source>
        <strain evidence="2">CCMP3107</strain>
    </source>
</reference>
<evidence type="ECO:0000256" key="1">
    <source>
        <dbReference type="SAM" id="MobiDB-lite"/>
    </source>
</evidence>
<sequence>MGKGGEGPKGFRKAACGYHLNGGRCGWGVDGVGCGYSHPTFWEEIEQCGDDKIGKVCSQGFFCTFWHGSACNRAFLQQKEGRICPPDALGSPQSVARRALQGLIAPDMTKRERWLVTTAFDRGVGCGHLLQKRFQARKEYEQGASKGTREYTGKGKPLINRQTGRKHGNLITLQAEGKGEILTTGVQKCEDHDEQEDGLQQRATDAEQLSDSTILAGGESLGEGDRTFVEQDTEIVFETPGKSPSGGGGFSSSSQVSPISTGGGGAGGRGGGGGGGSSSSSSSPSPQQQRQRGVALKGPPSFSRSNGAQSGRLVLAGSSAVGGRGRGQGWGKMGPAIGFAGGRGGRGRGGWPGGMVGQKKRDDLMEKRREEQRIQKGKLLGLGQNEGRDKVEVEDGRKGDAVDGEGKRGDVEKVYCSGSTAGRDHGLAWLFGEQEDGDGAEQQKGSKGADESGAPPGGEDGSRDGRMAGHSCADESYWYEGGMMGPHHEGNGFREREEDEYGQIVERLMTHWVGLAVEGKITWSAVRRRWFGLIALQNWDHEGHEPGGSLWESEDLRRTWLGTEYLWQDALDDYMGPGAREGWERHCEEHGCCGQEENGEWSA</sequence>
<feature type="region of interest" description="Disordered" evidence="1">
    <location>
        <begin position="141"/>
        <end position="167"/>
    </location>
</feature>
<gene>
    <name evidence="2" type="ORF">HAKA00212_LOCUS22423</name>
    <name evidence="3" type="ORF">HAKA00212_LOCUS22425</name>
</gene>
<feature type="compositionally biased region" description="Low complexity" evidence="1">
    <location>
        <begin position="278"/>
        <end position="293"/>
    </location>
</feature>
<feature type="compositionally biased region" description="Polar residues" evidence="1">
    <location>
        <begin position="201"/>
        <end position="210"/>
    </location>
</feature>
<feature type="compositionally biased region" description="Basic and acidic residues" evidence="1">
    <location>
        <begin position="386"/>
        <end position="408"/>
    </location>
</feature>
<evidence type="ECO:0008006" key="4">
    <source>
        <dbReference type="Google" id="ProtNLM"/>
    </source>
</evidence>